<protein>
    <submittedName>
        <fullName evidence="1">Uncharacterized protein</fullName>
    </submittedName>
</protein>
<dbReference type="OrthoDB" id="6265828at2759"/>
<gene>
    <name evidence="1" type="ORF">P879_04246</name>
</gene>
<accession>A0A8T0CZX0</accession>
<comment type="caution">
    <text evidence="1">The sequence shown here is derived from an EMBL/GenBank/DDBJ whole genome shotgun (WGS) entry which is preliminary data.</text>
</comment>
<keyword evidence="2" id="KW-1185">Reference proteome</keyword>
<proteinExistence type="predicted"/>
<evidence type="ECO:0000313" key="1">
    <source>
        <dbReference type="EMBL" id="KAF8561193.1"/>
    </source>
</evidence>
<reference evidence="1 2" key="1">
    <citation type="submission" date="2019-07" db="EMBL/GenBank/DDBJ databases">
        <title>Annotation for the trematode Paragonimus westermani.</title>
        <authorList>
            <person name="Choi Y.-J."/>
        </authorList>
    </citation>
    <scope>NUCLEOTIDE SEQUENCE [LARGE SCALE GENOMIC DNA]</scope>
    <source>
        <strain evidence="1">180907_Pwestermani</strain>
    </source>
</reference>
<name>A0A8T0CZX0_9TREM</name>
<dbReference type="Proteomes" id="UP000699462">
    <property type="component" value="Unassembled WGS sequence"/>
</dbReference>
<evidence type="ECO:0000313" key="2">
    <source>
        <dbReference type="Proteomes" id="UP000699462"/>
    </source>
</evidence>
<organism evidence="1 2">
    <name type="scientific">Paragonimus westermani</name>
    <dbReference type="NCBI Taxonomy" id="34504"/>
    <lineage>
        <taxon>Eukaryota</taxon>
        <taxon>Metazoa</taxon>
        <taxon>Spiralia</taxon>
        <taxon>Lophotrochozoa</taxon>
        <taxon>Platyhelminthes</taxon>
        <taxon>Trematoda</taxon>
        <taxon>Digenea</taxon>
        <taxon>Plagiorchiida</taxon>
        <taxon>Troglotremata</taxon>
        <taxon>Troglotrematidae</taxon>
        <taxon>Paragonimus</taxon>
    </lineage>
</organism>
<sequence>MSADRVVGLLSPSSTKKSEEIYRRELEAINTEAVEGSLQNMEKKFATSNILFFRLLDNPVVAGVGIAISFAAGD</sequence>
<dbReference type="EMBL" id="JTDF01021935">
    <property type="protein sequence ID" value="KAF8561193.1"/>
    <property type="molecule type" value="Genomic_DNA"/>
</dbReference>
<dbReference type="AlphaFoldDB" id="A0A8T0CZX0"/>